<organism evidence="2 3">
    <name type="scientific">Streptomyces malaysiensis subsp. samsunensis</name>
    <dbReference type="NCBI Taxonomy" id="459658"/>
    <lineage>
        <taxon>Bacteria</taxon>
        <taxon>Bacillati</taxon>
        <taxon>Actinomycetota</taxon>
        <taxon>Actinomycetes</taxon>
        <taxon>Kitasatosporales</taxon>
        <taxon>Streptomycetaceae</taxon>
        <taxon>Streptomyces</taxon>
        <taxon>Streptomyces violaceusniger group</taxon>
    </lineage>
</organism>
<dbReference type="EMBL" id="JANIIC010000064">
    <property type="protein sequence ID" value="MCQ8834839.1"/>
    <property type="molecule type" value="Genomic_DNA"/>
</dbReference>
<evidence type="ECO:0000313" key="2">
    <source>
        <dbReference type="EMBL" id="MCQ8834839.1"/>
    </source>
</evidence>
<comment type="caution">
    <text evidence="2">The sequence shown here is derived from an EMBL/GenBank/DDBJ whole genome shotgun (WGS) entry which is preliminary data.</text>
</comment>
<name>A0A9X2S069_STRMQ</name>
<evidence type="ECO:0000256" key="1">
    <source>
        <dbReference type="SAM" id="MobiDB-lite"/>
    </source>
</evidence>
<accession>A0A9X2S069</accession>
<evidence type="ECO:0000313" key="3">
    <source>
        <dbReference type="Proteomes" id="UP001142400"/>
    </source>
</evidence>
<dbReference type="AlphaFoldDB" id="A0A9X2S069"/>
<dbReference type="Proteomes" id="UP001142400">
    <property type="component" value="Unassembled WGS sequence"/>
</dbReference>
<keyword evidence="3" id="KW-1185">Reference proteome</keyword>
<dbReference type="Pfam" id="PF09661">
    <property type="entry name" value="DUF2398"/>
    <property type="match status" value="1"/>
</dbReference>
<gene>
    <name evidence="2" type="ORF">NQU54_38715</name>
</gene>
<reference evidence="2" key="1">
    <citation type="submission" date="2022-06" db="EMBL/GenBank/DDBJ databases">
        <title>WGS of actinobacteria.</title>
        <authorList>
            <person name="Thawai C."/>
        </authorList>
    </citation>
    <scope>NUCLEOTIDE SEQUENCE</scope>
    <source>
        <strain evidence="2">DSM 42010</strain>
    </source>
</reference>
<dbReference type="InterPro" id="IPR013494">
    <property type="entry name" value="CHP02678"/>
</dbReference>
<feature type="region of interest" description="Disordered" evidence="1">
    <location>
        <begin position="411"/>
        <end position="438"/>
    </location>
</feature>
<sequence length="438" mass="48086">MTPPHLLDPDLREAARRLIATGRLRAESDPELYRVAVKGGTALAQFFRAELGWRLEVHEVAELVRLHKRPADVPDDRGPHLPRDGRAMHMAPTEVLVLVCLVCEQLWRRPRVSLRELLQAVAQVCAAEAPTGRLPQFRIVASDGTGKKEARESRRHLVDALKLLVAEGSLTVDADLDRAVTDEDSDLVVTASRDRLAAKFSSLSPTLLGLDDLSPQQHAAALSAESLLDHTAAALEPAGAPTRDERRLKALRRLVDDPATDPHDDAAETTAYLHTLTGRERALSVVASLGLAATVRRDWWQTADPTGLGSGIDFPQGRRTERQAALALLAELPRRADPTGPLPITEVTALFQRHRDDLPRWAAAYDRRLPALARAAAAELIQAGLLTADPDLTDHWHPTPGIYLWRTHLRHPPRSVPAAPGSSPPPPRRTQDRQELSP</sequence>
<protein>
    <submittedName>
        <fullName evidence="2">TIGR02678 family protein</fullName>
    </submittedName>
</protein>
<dbReference type="RefSeq" id="WP_257635079.1">
    <property type="nucleotide sequence ID" value="NZ_JANIIC010000064.1"/>
</dbReference>
<feature type="compositionally biased region" description="Basic and acidic residues" evidence="1">
    <location>
        <begin position="429"/>
        <end position="438"/>
    </location>
</feature>
<proteinExistence type="predicted"/>